<feature type="transmembrane region" description="Helical" evidence="1">
    <location>
        <begin position="81"/>
        <end position="101"/>
    </location>
</feature>
<evidence type="ECO:0000313" key="3">
    <source>
        <dbReference type="EMBL" id="CAD8233416.1"/>
    </source>
</evidence>
<dbReference type="EMBL" id="HBDY01004960">
    <property type="protein sequence ID" value="CAD8233424.1"/>
    <property type="molecule type" value="Transcribed_RNA"/>
</dbReference>
<keyword evidence="1" id="KW-0472">Membrane</keyword>
<evidence type="ECO:0000256" key="1">
    <source>
        <dbReference type="SAM" id="Phobius"/>
    </source>
</evidence>
<keyword evidence="1" id="KW-0812">Transmembrane</keyword>
<protein>
    <submittedName>
        <fullName evidence="3">Uncharacterized protein</fullName>
    </submittedName>
</protein>
<dbReference type="EMBL" id="HBDY01004955">
    <property type="protein sequence ID" value="CAD8233416.1"/>
    <property type="molecule type" value="Transcribed_RNA"/>
</dbReference>
<sequence>MKALAAVLRKLRGILQMTGRSRKRITVKSYALLIISPASLLHELYSLRTTLSLQYTAYEIAVSVLYLGKVLEVRHNFCIPIFFPTVVLLMHMRSIGLFLYFELRS</sequence>
<proteinExistence type="predicted"/>
<evidence type="ECO:0000313" key="6">
    <source>
        <dbReference type="EMBL" id="CAD8233428.1"/>
    </source>
</evidence>
<organism evidence="3">
    <name type="scientific">Micromonas pusilla</name>
    <name type="common">Picoplanktonic green alga</name>
    <name type="synonym">Chromulina pusilla</name>
    <dbReference type="NCBI Taxonomy" id="38833"/>
    <lineage>
        <taxon>Eukaryota</taxon>
        <taxon>Viridiplantae</taxon>
        <taxon>Chlorophyta</taxon>
        <taxon>Mamiellophyceae</taxon>
        <taxon>Mamiellales</taxon>
        <taxon>Mamiellaceae</taxon>
        <taxon>Micromonas</taxon>
    </lineage>
</organism>
<dbReference type="EMBL" id="HBDY01004954">
    <property type="protein sequence ID" value="CAD8233414.1"/>
    <property type="molecule type" value="Transcribed_RNA"/>
</dbReference>
<accession>A0A6U0GLS2</accession>
<gene>
    <name evidence="2" type="ORF">MPUS1402_LOCUS3767</name>
    <name evidence="3" type="ORF">MPUS1402_LOCUS3768</name>
    <name evidence="4" type="ORF">MPUS1402_LOCUS3770</name>
    <name evidence="5" type="ORF">MPUS1402_LOCUS3772</name>
    <name evidence="6" type="ORF">MPUS1402_LOCUS3774</name>
    <name evidence="7" type="ORF">MPUS1402_LOCUS3781</name>
</gene>
<evidence type="ECO:0000313" key="2">
    <source>
        <dbReference type="EMBL" id="CAD8233414.1"/>
    </source>
</evidence>
<evidence type="ECO:0000313" key="4">
    <source>
        <dbReference type="EMBL" id="CAD8233420.1"/>
    </source>
</evidence>
<name>A0A6U0GLS2_MICPS</name>
<dbReference type="AlphaFoldDB" id="A0A6U0GLS2"/>
<keyword evidence="1" id="KW-1133">Transmembrane helix</keyword>
<evidence type="ECO:0000313" key="5">
    <source>
        <dbReference type="EMBL" id="CAD8233424.1"/>
    </source>
</evidence>
<evidence type="ECO:0000313" key="7">
    <source>
        <dbReference type="EMBL" id="CAD8233441.1"/>
    </source>
</evidence>
<reference evidence="3" key="1">
    <citation type="submission" date="2021-01" db="EMBL/GenBank/DDBJ databases">
        <authorList>
            <person name="Corre E."/>
            <person name="Pelletier E."/>
            <person name="Niang G."/>
            <person name="Scheremetjew M."/>
            <person name="Finn R."/>
            <person name="Kale V."/>
            <person name="Holt S."/>
            <person name="Cochrane G."/>
            <person name="Meng A."/>
            <person name="Brown T."/>
            <person name="Cohen L."/>
        </authorList>
    </citation>
    <scope>NUCLEOTIDE SEQUENCE</scope>
    <source>
        <strain evidence="3">RCC1614</strain>
    </source>
</reference>
<dbReference type="EMBL" id="HBDY01004969">
    <property type="protein sequence ID" value="CAD8233441.1"/>
    <property type="molecule type" value="Transcribed_RNA"/>
</dbReference>
<dbReference type="EMBL" id="HBDY01004957">
    <property type="protein sequence ID" value="CAD8233420.1"/>
    <property type="molecule type" value="Transcribed_RNA"/>
</dbReference>
<dbReference type="EMBL" id="HBDY01004962">
    <property type="protein sequence ID" value="CAD8233428.1"/>
    <property type="molecule type" value="Transcribed_RNA"/>
</dbReference>